<sequence>MIDHVLALADTWTAWDGRPIVNADGRTYTPHKALRRVTDHLIDHWAELEARLAGEPPAADHWHASEVTTPADLVPFTAADLDEARSRLTRLGRIWAQRVAALPERQLDDSPGKGWSFRQIVCHLAGAGAYYVDSVGPIERQREATR</sequence>
<keyword evidence="2" id="KW-1185">Reference proteome</keyword>
<dbReference type="Proteomes" id="UP001212821">
    <property type="component" value="Chromosome"/>
</dbReference>
<evidence type="ECO:0008006" key="3">
    <source>
        <dbReference type="Google" id="ProtNLM"/>
    </source>
</evidence>
<evidence type="ECO:0000313" key="1">
    <source>
        <dbReference type="EMBL" id="WBP91689.1"/>
    </source>
</evidence>
<dbReference type="InterPro" id="IPR034660">
    <property type="entry name" value="DinB/YfiT-like"/>
</dbReference>
<evidence type="ECO:0000313" key="2">
    <source>
        <dbReference type="Proteomes" id="UP001212821"/>
    </source>
</evidence>
<protein>
    <recommendedName>
        <fullName evidence="3">DinB-like domain-containing protein</fullName>
    </recommendedName>
</protein>
<proteinExistence type="predicted"/>
<organism evidence="1 2">
    <name type="scientific">Kitasatospora cathayae</name>
    <dbReference type="NCBI Taxonomy" id="3004092"/>
    <lineage>
        <taxon>Bacteria</taxon>
        <taxon>Bacillati</taxon>
        <taxon>Actinomycetota</taxon>
        <taxon>Actinomycetes</taxon>
        <taxon>Kitasatosporales</taxon>
        <taxon>Streptomycetaceae</taxon>
        <taxon>Kitasatospora</taxon>
    </lineage>
</organism>
<reference evidence="2" key="1">
    <citation type="submission" date="2022-12" db="EMBL/GenBank/DDBJ databases">
        <authorList>
            <person name="Mo P."/>
        </authorList>
    </citation>
    <scope>NUCLEOTIDE SEQUENCE [LARGE SCALE GENOMIC DNA]</scope>
    <source>
        <strain evidence="2">HUAS 3-15</strain>
    </source>
</reference>
<gene>
    <name evidence="1" type="ORF">O1G21_20680</name>
</gene>
<name>A0ABY7QHQ4_9ACTN</name>
<dbReference type="EMBL" id="CP115450">
    <property type="protein sequence ID" value="WBP91689.1"/>
    <property type="molecule type" value="Genomic_DNA"/>
</dbReference>
<dbReference type="SUPFAM" id="SSF109854">
    <property type="entry name" value="DinB/YfiT-like putative metalloenzymes"/>
    <property type="match status" value="1"/>
</dbReference>
<accession>A0ABY7QHQ4</accession>
<dbReference type="Gene3D" id="1.20.120.450">
    <property type="entry name" value="dinb family like domain"/>
    <property type="match status" value="1"/>
</dbReference>